<dbReference type="GO" id="GO:0006310">
    <property type="term" value="P:DNA recombination"/>
    <property type="evidence" value="ECO:0007669"/>
    <property type="project" value="UniProtKB-KW"/>
</dbReference>
<dbReference type="InterPro" id="IPR036397">
    <property type="entry name" value="RNaseH_sf"/>
</dbReference>
<proteinExistence type="predicted"/>
<comment type="function">
    <text evidence="1">Involved in the transposition of the insertion sequence.</text>
</comment>
<evidence type="ECO:0000256" key="4">
    <source>
        <dbReference type="ARBA" id="ARBA00023172"/>
    </source>
</evidence>
<sequence length="191" mass="23136">MRYFKGKQFKKDIILIAVGYYCRFSLSYRDVSEILKERGVSVHPTTIMRWVREYGNLIYQIWKKKNKSAHLTWHLDETYIQVKGEWRYLYCTIDQEGYTLDIQLRKTRDYQAAYMFMKRLVNAFGEPTVLTTDKAPALLCAFKKLQKNNFYMHTKHSARFSYHKRNRNDSRRKDEVFQKASSFRRSMTYKN</sequence>
<evidence type="ECO:0000256" key="3">
    <source>
        <dbReference type="ARBA" id="ARBA00023125"/>
    </source>
</evidence>
<name>A0A9W3SZH3_BACTU</name>
<keyword evidence="3" id="KW-0238">DNA-binding</keyword>
<keyword evidence="6" id="KW-0614">Plasmid</keyword>
<keyword evidence="4" id="KW-0233">DNA recombination</keyword>
<feature type="domain" description="DDE" evidence="5">
    <location>
        <begin position="72"/>
        <end position="167"/>
    </location>
</feature>
<dbReference type="Pfam" id="PF13610">
    <property type="entry name" value="DDE_Tnp_IS240"/>
    <property type="match status" value="1"/>
</dbReference>
<reference evidence="6 7" key="1">
    <citation type="submission" date="2016-02" db="EMBL/GenBank/DDBJ databases">
        <title>Comparative analysis of three nematocidal Bacillus thuringiensis strains.</title>
        <authorList>
            <person name="Hollensteiner J."/>
            <person name="Kloesener M."/>
            <person name="Bunk B."/>
            <person name="Sproeer C."/>
            <person name="Rosenstiel P."/>
            <person name="Schulte-Iserlohe R."/>
            <person name="Schulenburg H."/>
            <person name="Liesegang H."/>
        </authorList>
    </citation>
    <scope>NUCLEOTIDE SEQUENCE [LARGE SCALE GENOMIC DNA]</scope>
    <source>
        <strain evidence="6 7">Bt18247</strain>
        <plasmid evidence="6 7">p174778</plasmid>
    </source>
</reference>
<evidence type="ECO:0000259" key="5">
    <source>
        <dbReference type="Pfam" id="PF13610"/>
    </source>
</evidence>
<dbReference type="PANTHER" id="PTHR35528:SF3">
    <property type="entry name" value="BLL1675 PROTEIN"/>
    <property type="match status" value="1"/>
</dbReference>
<dbReference type="RefSeq" id="WP_232339747.1">
    <property type="nucleotide sequence ID" value="NZ_CP015251.1"/>
</dbReference>
<dbReference type="Proteomes" id="UP000192743">
    <property type="component" value="Plasmid p174778"/>
</dbReference>
<evidence type="ECO:0000313" key="6">
    <source>
        <dbReference type="EMBL" id="AOM14308.1"/>
    </source>
</evidence>
<evidence type="ECO:0000256" key="1">
    <source>
        <dbReference type="ARBA" id="ARBA00002286"/>
    </source>
</evidence>
<accession>A0A9W3SZH3</accession>
<dbReference type="Gene3D" id="3.30.420.10">
    <property type="entry name" value="Ribonuclease H-like superfamily/Ribonuclease H"/>
    <property type="match status" value="1"/>
</dbReference>
<geneLocation type="plasmid" evidence="6 7">
    <name>p174778</name>
</geneLocation>
<dbReference type="AlphaFoldDB" id="A0A9W3SZH3"/>
<dbReference type="SUPFAM" id="SSF53098">
    <property type="entry name" value="Ribonuclease H-like"/>
    <property type="match status" value="1"/>
</dbReference>
<dbReference type="InterPro" id="IPR047930">
    <property type="entry name" value="Transpos_IS6"/>
</dbReference>
<dbReference type="PANTHER" id="PTHR35528">
    <property type="entry name" value="BLL1675 PROTEIN"/>
    <property type="match status" value="1"/>
</dbReference>
<dbReference type="InterPro" id="IPR012337">
    <property type="entry name" value="RNaseH-like_sf"/>
</dbReference>
<keyword evidence="2" id="KW-0815">Transposition</keyword>
<dbReference type="GO" id="GO:0003677">
    <property type="term" value="F:DNA binding"/>
    <property type="evidence" value="ECO:0007669"/>
    <property type="project" value="UniProtKB-KW"/>
</dbReference>
<evidence type="ECO:0000313" key="7">
    <source>
        <dbReference type="Proteomes" id="UP000192743"/>
    </source>
</evidence>
<organism evidence="6 7">
    <name type="scientific">Bacillus thuringiensis Bt18247</name>
    <dbReference type="NCBI Taxonomy" id="1423143"/>
    <lineage>
        <taxon>Bacteria</taxon>
        <taxon>Bacillati</taxon>
        <taxon>Bacillota</taxon>
        <taxon>Bacilli</taxon>
        <taxon>Bacillales</taxon>
        <taxon>Bacillaceae</taxon>
        <taxon>Bacillus</taxon>
        <taxon>Bacillus cereus group</taxon>
    </lineage>
</organism>
<evidence type="ECO:0000256" key="2">
    <source>
        <dbReference type="ARBA" id="ARBA00022578"/>
    </source>
</evidence>
<dbReference type="EMBL" id="CP015251">
    <property type="protein sequence ID" value="AOM14308.1"/>
    <property type="molecule type" value="Genomic_DNA"/>
</dbReference>
<dbReference type="GO" id="GO:0032196">
    <property type="term" value="P:transposition"/>
    <property type="evidence" value="ECO:0007669"/>
    <property type="project" value="UniProtKB-KW"/>
</dbReference>
<gene>
    <name evidence="6" type="ORF">BTI247_59780</name>
</gene>
<dbReference type="InterPro" id="IPR032874">
    <property type="entry name" value="DDE_dom"/>
</dbReference>
<protein>
    <recommendedName>
        <fullName evidence="5">DDE domain-containing protein</fullName>
    </recommendedName>
</protein>
<dbReference type="NCBIfam" id="NF033587">
    <property type="entry name" value="transpos_IS6"/>
    <property type="match status" value="1"/>
</dbReference>
<dbReference type="InterPro" id="IPR052183">
    <property type="entry name" value="IS_Transposase"/>
</dbReference>